<dbReference type="GO" id="GO:0005829">
    <property type="term" value="C:cytosol"/>
    <property type="evidence" value="ECO:0007669"/>
    <property type="project" value="TreeGrafter"/>
</dbReference>
<proteinExistence type="predicted"/>
<dbReference type="RefSeq" id="WP_175592801.1">
    <property type="nucleotide sequence ID" value="NZ_JABWGN010000011.1"/>
</dbReference>
<dbReference type="GO" id="GO:0070967">
    <property type="term" value="F:coenzyme F420 binding"/>
    <property type="evidence" value="ECO:0007669"/>
    <property type="project" value="TreeGrafter"/>
</dbReference>
<evidence type="ECO:0000313" key="3">
    <source>
        <dbReference type="EMBL" id="NUW35368.1"/>
    </source>
</evidence>
<dbReference type="Gene3D" id="2.30.110.10">
    <property type="entry name" value="Electron Transport, Fmn-binding Protein, Chain A"/>
    <property type="match status" value="1"/>
</dbReference>
<dbReference type="PANTHER" id="PTHR35176:SF2">
    <property type="entry name" value="F420H(2)-DEPENDENT REDUCTASE RV1155"/>
    <property type="match status" value="1"/>
</dbReference>
<keyword evidence="4" id="KW-1185">Reference proteome</keyword>
<dbReference type="GO" id="GO:0016627">
    <property type="term" value="F:oxidoreductase activity, acting on the CH-CH group of donors"/>
    <property type="evidence" value="ECO:0007669"/>
    <property type="project" value="TreeGrafter"/>
</dbReference>
<keyword evidence="1" id="KW-0560">Oxidoreductase</keyword>
<name>A0A7Y6IBU5_9ACTN</name>
<dbReference type="InterPro" id="IPR019920">
    <property type="entry name" value="F420-binding_dom_put"/>
</dbReference>
<dbReference type="Proteomes" id="UP000586042">
    <property type="component" value="Unassembled WGS sequence"/>
</dbReference>
<organism evidence="3 4">
    <name type="scientific">Nonomuraea montanisoli</name>
    <dbReference type="NCBI Taxonomy" id="2741721"/>
    <lineage>
        <taxon>Bacteria</taxon>
        <taxon>Bacillati</taxon>
        <taxon>Actinomycetota</taxon>
        <taxon>Actinomycetes</taxon>
        <taxon>Streptosporangiales</taxon>
        <taxon>Streptosporangiaceae</taxon>
        <taxon>Nonomuraea</taxon>
    </lineage>
</organism>
<reference evidence="3 4" key="1">
    <citation type="submission" date="2020-06" db="EMBL/GenBank/DDBJ databases">
        <title>Nonomuraea sp. SMC257, a novel actinomycete isolated from soil.</title>
        <authorList>
            <person name="Chanama M."/>
        </authorList>
    </citation>
    <scope>NUCLEOTIDE SEQUENCE [LARGE SCALE GENOMIC DNA]</scope>
    <source>
        <strain evidence="3 4">SMC257</strain>
    </source>
</reference>
<dbReference type="SUPFAM" id="SSF50475">
    <property type="entry name" value="FMN-binding split barrel"/>
    <property type="match status" value="1"/>
</dbReference>
<comment type="caution">
    <text evidence="3">The sequence shown here is derived from an EMBL/GenBank/DDBJ whole genome shotgun (WGS) entry which is preliminary data.</text>
</comment>
<protein>
    <submittedName>
        <fullName evidence="3">PPOX class F420-dependent oxidoreductase</fullName>
    </submittedName>
</protein>
<evidence type="ECO:0000313" key="4">
    <source>
        <dbReference type="Proteomes" id="UP000586042"/>
    </source>
</evidence>
<feature type="domain" description="Pyridoxamine 5'-phosphate oxidase N-terminal" evidence="2">
    <location>
        <begin position="4"/>
        <end position="129"/>
    </location>
</feature>
<gene>
    <name evidence="3" type="ORF">HTZ77_28625</name>
</gene>
<evidence type="ECO:0000259" key="2">
    <source>
        <dbReference type="Pfam" id="PF01243"/>
    </source>
</evidence>
<dbReference type="AlphaFoldDB" id="A0A7Y6IBU5"/>
<accession>A0A7Y6IBU5</accession>
<dbReference type="InterPro" id="IPR011576">
    <property type="entry name" value="Pyridox_Oxase_N"/>
</dbReference>
<dbReference type="EMBL" id="JABWGN010000011">
    <property type="protein sequence ID" value="NUW35368.1"/>
    <property type="molecule type" value="Genomic_DNA"/>
</dbReference>
<dbReference type="InterPro" id="IPR012349">
    <property type="entry name" value="Split_barrel_FMN-bd"/>
</dbReference>
<dbReference type="NCBIfam" id="TIGR03618">
    <property type="entry name" value="Rv1155_F420"/>
    <property type="match status" value="1"/>
</dbReference>
<dbReference type="InterPro" id="IPR052019">
    <property type="entry name" value="F420H2_bilvrd_red/Heme_oxyg"/>
</dbReference>
<evidence type="ECO:0000256" key="1">
    <source>
        <dbReference type="ARBA" id="ARBA00023002"/>
    </source>
</evidence>
<dbReference type="Pfam" id="PF01243">
    <property type="entry name" value="PNPOx_N"/>
    <property type="match status" value="1"/>
</dbReference>
<dbReference type="PANTHER" id="PTHR35176">
    <property type="entry name" value="HEME OXYGENASE HI_0854-RELATED"/>
    <property type="match status" value="1"/>
</dbReference>
<sequence>MDLDKARDFLRRAHRAVLHTRHADGRPQLSPVLVGVDAEGRIVISTRETAVKTRNVRRDPQVSICAFTDGFFGEWVQVDGTARVVSLPEAMDHLVSYYRDISGEHSDWDDYRAAMERERRVVLLVTPTHAGPDVHG</sequence>